<reference evidence="9" key="1">
    <citation type="submission" date="2023-08" db="EMBL/GenBank/DDBJ databases">
        <authorList>
            <person name="Alioto T."/>
            <person name="Alioto T."/>
            <person name="Gomez Garrido J."/>
        </authorList>
    </citation>
    <scope>NUCLEOTIDE SEQUENCE</scope>
</reference>
<evidence type="ECO:0000313" key="9">
    <source>
        <dbReference type="EMBL" id="CAI9740359.1"/>
    </source>
</evidence>
<evidence type="ECO:0000256" key="8">
    <source>
        <dbReference type="SAM" id="MobiDB-lite"/>
    </source>
</evidence>
<organism evidence="9 10">
    <name type="scientific">Octopus vulgaris</name>
    <name type="common">Common octopus</name>
    <dbReference type="NCBI Taxonomy" id="6645"/>
    <lineage>
        <taxon>Eukaryota</taxon>
        <taxon>Metazoa</taxon>
        <taxon>Spiralia</taxon>
        <taxon>Lophotrochozoa</taxon>
        <taxon>Mollusca</taxon>
        <taxon>Cephalopoda</taxon>
        <taxon>Coleoidea</taxon>
        <taxon>Octopodiformes</taxon>
        <taxon>Octopoda</taxon>
        <taxon>Incirrata</taxon>
        <taxon>Octopodidae</taxon>
        <taxon>Octopus</taxon>
    </lineage>
</organism>
<keyword evidence="3" id="KW-0808">Transferase</keyword>
<dbReference type="PANTHER" id="PTHR31399">
    <property type="entry name" value="DNA-DIRECTED PRIMASE / POLYMERASE PROTEIN"/>
    <property type="match status" value="1"/>
</dbReference>
<dbReference type="Pfam" id="PF03121">
    <property type="entry name" value="Herpes_UL52"/>
    <property type="match status" value="1"/>
</dbReference>
<evidence type="ECO:0000256" key="1">
    <source>
        <dbReference type="ARBA" id="ARBA00009762"/>
    </source>
</evidence>
<evidence type="ECO:0000256" key="2">
    <source>
        <dbReference type="ARBA" id="ARBA00012417"/>
    </source>
</evidence>
<dbReference type="GO" id="GO:0005759">
    <property type="term" value="C:mitochondrial matrix"/>
    <property type="evidence" value="ECO:0007669"/>
    <property type="project" value="TreeGrafter"/>
</dbReference>
<name>A0AA36FKI7_OCTVU</name>
<sequence length="644" mass="74392">MREVELELFNNEIVLVVYFGGKMRATCWKRLWFDFGNPGILQNDAIELMDPEVKSQFFPAVNFYGTSRKRKRIEKKLDQKAAKYSEEIIPKKFPTRIIGPSPTWKPFFKQSEAFSYVRAFPQKDLHVFAYESKSFVSEVQGQRMFLASPYPVFWHYYSQLKESKRHHYEIIPEGAVCKLYFDVEFYRENNPTLDGHRVCDRFIEYVCAWIRHLFKVPCDCSTSSKYSEHLIFILNQAAFKDNSHVGSFVQFICSHLVTWLRQNGADSDQSKPLLQEDPTVVDPSKTPPSATPATIKDSSCSRQQHLSPQLPASTSSPTRNMNSSSSVVINGRDILCEPGKVLSQFSLSDLKETVVFDKDGDETAICDLGVYSKNRNFRLFLSSKLGKKNPFLVSDHNQYPTDQSDQQSFFYDSLIANVQYHQDLRILTFSTPDEIKLKQKRLLATPLKVYKSLTLSFFLTDNLKGDCSSNPSPYPEIDAFINSIISAEGRKGRIFRWMYFSNENLLGYDICQYRWCGNIGREHRSNNIRLIVDLKQCVYYQKCHDPDCKRINYRSEDYLLPDNLLPWLNDTTLDEDFEDSLLVDALESQEKIDDSLLVEAVEVMEGKQEATDLSMDADDDEEDRRLLVAAEEMEKDYGALPHMV</sequence>
<dbReference type="Proteomes" id="UP001162480">
    <property type="component" value="Chromosome 24"/>
</dbReference>
<dbReference type="GO" id="GO:0003682">
    <property type="term" value="F:chromatin binding"/>
    <property type="evidence" value="ECO:0007669"/>
    <property type="project" value="TreeGrafter"/>
</dbReference>
<evidence type="ECO:0000256" key="5">
    <source>
        <dbReference type="ARBA" id="ARBA00044677"/>
    </source>
</evidence>
<dbReference type="PANTHER" id="PTHR31399:SF0">
    <property type="entry name" value="DNA-DIRECTED PRIMASE_POLYMERASE PROTEIN"/>
    <property type="match status" value="1"/>
</dbReference>
<keyword evidence="10" id="KW-1185">Reference proteome</keyword>
<evidence type="ECO:0000256" key="6">
    <source>
        <dbReference type="ARBA" id="ARBA00044768"/>
    </source>
</evidence>
<dbReference type="GO" id="GO:0006264">
    <property type="term" value="P:mitochondrial DNA replication"/>
    <property type="evidence" value="ECO:0007669"/>
    <property type="project" value="TreeGrafter"/>
</dbReference>
<keyword evidence="3" id="KW-0548">Nucleotidyltransferase</keyword>
<dbReference type="GO" id="GO:0005634">
    <property type="term" value="C:nucleus"/>
    <property type="evidence" value="ECO:0007669"/>
    <property type="project" value="TreeGrafter"/>
</dbReference>
<comment type="similarity">
    <text evidence="1">Belongs to the eukaryotic-type primase small subunit family.</text>
</comment>
<keyword evidence="3" id="KW-0239">DNA-directed DNA polymerase</keyword>
<dbReference type="EC" id="2.7.7.7" evidence="2"/>
<feature type="region of interest" description="Disordered" evidence="8">
    <location>
        <begin position="267"/>
        <end position="324"/>
    </location>
</feature>
<comment type="catalytic activity">
    <reaction evidence="5">
        <text>ssDNA + n NTP = ssDNA/pppN(pN)n-1 hybrid + (n-1) diphosphate.</text>
        <dbReference type="EC" id="2.7.7.102"/>
    </reaction>
</comment>
<proteinExistence type="inferred from homology"/>
<gene>
    <name evidence="9" type="ORF">OCTVUL_1B005941</name>
</gene>
<dbReference type="EMBL" id="OX597837">
    <property type="protein sequence ID" value="CAI9740359.1"/>
    <property type="molecule type" value="Genomic_DNA"/>
</dbReference>
<evidence type="ECO:0000256" key="4">
    <source>
        <dbReference type="ARBA" id="ARBA00026139"/>
    </source>
</evidence>
<evidence type="ECO:0000256" key="7">
    <source>
        <dbReference type="ARBA" id="ARBA00047303"/>
    </source>
</evidence>
<dbReference type="GO" id="GO:0042276">
    <property type="term" value="P:error-prone translesion synthesis"/>
    <property type="evidence" value="ECO:0007669"/>
    <property type="project" value="InterPro"/>
</dbReference>
<feature type="compositionally biased region" description="Polar residues" evidence="8">
    <location>
        <begin position="296"/>
        <end position="312"/>
    </location>
</feature>
<dbReference type="GO" id="GO:0009411">
    <property type="term" value="P:response to UV"/>
    <property type="evidence" value="ECO:0007669"/>
    <property type="project" value="TreeGrafter"/>
</dbReference>
<dbReference type="EC" id="2.7.7.102" evidence="6"/>
<comment type="catalytic activity">
    <reaction evidence="7">
        <text>DNA(n) + a 2'-deoxyribonucleoside 5'-triphosphate = DNA(n+1) + diphosphate</text>
        <dbReference type="Rhea" id="RHEA:22508"/>
        <dbReference type="Rhea" id="RHEA-COMP:17339"/>
        <dbReference type="Rhea" id="RHEA-COMP:17340"/>
        <dbReference type="ChEBI" id="CHEBI:33019"/>
        <dbReference type="ChEBI" id="CHEBI:61560"/>
        <dbReference type="ChEBI" id="CHEBI:173112"/>
        <dbReference type="EC" id="2.7.7.7"/>
    </reaction>
    <physiologicalReaction direction="left-to-right" evidence="7">
        <dbReference type="Rhea" id="RHEA:22509"/>
    </physiologicalReaction>
</comment>
<accession>A0AA36FKI7</accession>
<dbReference type="AlphaFoldDB" id="A0AA36FKI7"/>
<evidence type="ECO:0000256" key="3">
    <source>
        <dbReference type="ARBA" id="ARBA00022932"/>
    </source>
</evidence>
<dbReference type="GO" id="GO:0031297">
    <property type="term" value="P:replication fork processing"/>
    <property type="evidence" value="ECO:0007669"/>
    <property type="project" value="TreeGrafter"/>
</dbReference>
<dbReference type="InterPro" id="IPR044917">
    <property type="entry name" value="PRIMPOL"/>
</dbReference>
<dbReference type="GO" id="GO:0003887">
    <property type="term" value="F:DNA-directed DNA polymerase activity"/>
    <property type="evidence" value="ECO:0007669"/>
    <property type="project" value="UniProtKB-KW"/>
</dbReference>
<feature type="compositionally biased region" description="Low complexity" evidence="8">
    <location>
        <begin position="313"/>
        <end position="324"/>
    </location>
</feature>
<protein>
    <recommendedName>
        <fullName evidence="4">DNA-directed primase/polymerase protein</fullName>
        <ecNumber evidence="6">2.7.7.102</ecNumber>
        <ecNumber evidence="2">2.7.7.7</ecNumber>
    </recommendedName>
</protein>
<evidence type="ECO:0000313" key="10">
    <source>
        <dbReference type="Proteomes" id="UP001162480"/>
    </source>
</evidence>